<dbReference type="Proteomes" id="UP000626795">
    <property type="component" value="Unassembled WGS sequence"/>
</dbReference>
<evidence type="ECO:0000259" key="2">
    <source>
        <dbReference type="Pfam" id="PF04492"/>
    </source>
</evidence>
<dbReference type="AlphaFoldDB" id="A0A9X9SNH6"/>
<feature type="region of interest" description="Disordered" evidence="1">
    <location>
        <begin position="99"/>
        <end position="141"/>
    </location>
</feature>
<dbReference type="InterPro" id="IPR036388">
    <property type="entry name" value="WH-like_DNA-bd_sf"/>
</dbReference>
<organism evidence="3 4">
    <name type="scientific">Neisseria subflava</name>
    <dbReference type="NCBI Taxonomy" id="28449"/>
    <lineage>
        <taxon>Bacteria</taxon>
        <taxon>Pseudomonadati</taxon>
        <taxon>Pseudomonadota</taxon>
        <taxon>Betaproteobacteria</taxon>
        <taxon>Neisseriales</taxon>
        <taxon>Neisseriaceae</taxon>
        <taxon>Neisseria</taxon>
    </lineage>
</organism>
<feature type="compositionally biased region" description="Pro residues" evidence="1">
    <location>
        <begin position="123"/>
        <end position="135"/>
    </location>
</feature>
<accession>A0A9X9SNH6</accession>
<comment type="caution">
    <text evidence="3">The sequence shown here is derived from an EMBL/GenBank/DDBJ whole genome shotgun (WGS) entry which is preliminary data.</text>
</comment>
<dbReference type="InterPro" id="IPR006497">
    <property type="entry name" value="Phage_lambda_VrpO_N"/>
</dbReference>
<dbReference type="EMBL" id="CABFLZ010000049">
    <property type="protein sequence ID" value="VTY10088.1"/>
    <property type="molecule type" value="Genomic_DNA"/>
</dbReference>
<protein>
    <submittedName>
        <fullName evidence="3">Bacteriophage replication protein O</fullName>
    </submittedName>
</protein>
<gene>
    <name evidence="3" type="ORF">ONOEEDHL_01144</name>
</gene>
<keyword evidence="4" id="KW-1185">Reference proteome</keyword>
<dbReference type="GO" id="GO:0006260">
    <property type="term" value="P:DNA replication"/>
    <property type="evidence" value="ECO:0007669"/>
    <property type="project" value="InterPro"/>
</dbReference>
<evidence type="ECO:0000256" key="1">
    <source>
        <dbReference type="SAM" id="MobiDB-lite"/>
    </source>
</evidence>
<evidence type="ECO:0000313" key="4">
    <source>
        <dbReference type="Proteomes" id="UP000626795"/>
    </source>
</evidence>
<reference evidence="3" key="1">
    <citation type="submission" date="2019-05" db="EMBL/GenBank/DDBJ databases">
        <authorList>
            <person name="Hibberd M."/>
        </authorList>
    </citation>
    <scope>NUCLEOTIDE SEQUENCE</scope>
    <source>
        <strain evidence="3">Neisseria_subflava_BgEED23</strain>
    </source>
</reference>
<evidence type="ECO:0000313" key="3">
    <source>
        <dbReference type="EMBL" id="VTY10088.1"/>
    </source>
</evidence>
<name>A0A9X9SNH6_NEISU</name>
<proteinExistence type="predicted"/>
<dbReference type="Pfam" id="PF04492">
    <property type="entry name" value="Phage_rep_O"/>
    <property type="match status" value="1"/>
</dbReference>
<feature type="domain" description="Bacteriophage lambda Replication protein O N-terminal" evidence="2">
    <location>
        <begin position="12"/>
        <end position="85"/>
    </location>
</feature>
<sequence>MTIDRFIPNSFQIANAVIDEYLSKMSGNALKCYILIVRKTRGWQKTHDSLSISQIQKFTGIRKEETVQKAINELVELGLIGKQSRIGLPNEYFLISDPKKGVTPPPKNGVPPENGVPPKKGVTPPPKMGVGPPPKKGGHINTKYKKQISTNVDINTEHEKTVKKPTKHEADLSLLAEHGITGQIAEDFLTIRKAKRQPLTETAMRLIASEAQKVGMTAFQAVVFSIGNGWGSFRADWVRNKTFGKQSGGNGGLTHNMTADVLDGKEYGDQPTTDF</sequence>
<dbReference type="Gene3D" id="1.10.10.10">
    <property type="entry name" value="Winged helix-like DNA-binding domain superfamily/Winged helix DNA-binding domain"/>
    <property type="match status" value="1"/>
</dbReference>